<dbReference type="EMBL" id="SRYA01000013">
    <property type="protein sequence ID" value="TGY96745.1"/>
    <property type="molecule type" value="Genomic_DNA"/>
</dbReference>
<reference evidence="1" key="1">
    <citation type="submission" date="2019-04" db="EMBL/GenBank/DDBJ databases">
        <title>Microbes associate with the intestines of laboratory mice.</title>
        <authorList>
            <person name="Navarre W."/>
            <person name="Wong E."/>
            <person name="Huang K."/>
            <person name="Tropini C."/>
            <person name="Ng K."/>
            <person name="Yu B."/>
        </authorList>
    </citation>
    <scope>NUCLEOTIDE SEQUENCE</scope>
    <source>
        <strain evidence="1">NM01_1-7b</strain>
    </source>
</reference>
<comment type="caution">
    <text evidence="1">The sequence shown here is derived from an EMBL/GenBank/DDBJ whole genome shotgun (WGS) entry which is preliminary data.</text>
</comment>
<evidence type="ECO:0000313" key="2">
    <source>
        <dbReference type="Proteomes" id="UP000304953"/>
    </source>
</evidence>
<dbReference type="Proteomes" id="UP000304953">
    <property type="component" value="Unassembled WGS sequence"/>
</dbReference>
<keyword evidence="2" id="KW-1185">Reference proteome</keyword>
<accession>A0AC61RXN7</accession>
<gene>
    <name evidence="1" type="ORF">E5329_08235</name>
</gene>
<name>A0AC61RXN7_9FIRM</name>
<protein>
    <submittedName>
        <fullName evidence="1">Ribonuclease E/G</fullName>
    </submittedName>
</protein>
<proteinExistence type="predicted"/>
<sequence length="396" mass="45394">MKNILLITRLNRNDRDYIVTALYQDKKMLEVTLESVEQQSILGDIYVGRVKNIVKNLNAAFIEIAPGMPCYYPLDEMKQPLFVKKINSPNMVQGDEVVVQVAQESSKSKPPKVTTNINLSGKYLVLTSENKKIGISKKISEEKREKIKENLSSEHFEEFGIIVRTNAVSASKEEILKEYEKLKQEYINLKETAPYRTVFSCLKGSMPEYLHMLQNVNQSWLTSILTDDRELLEKAREYLKIFQPEDLEKLTYYEDAGMSLKNLYRLEHYLKEALLERVWLKSGGYLVIQPTEALTVIDVNSGKSISKKKVQEHYLKINLEAAAEIACQLRLRNLSGIIIVDFIDMKSDDSKEILMQALESAVSADPVPVHVVDMTKLNLVELTRKKVRKSLAEQIQ</sequence>
<organism evidence="1 2">
    <name type="scientific">Petralouisia muris</name>
    <dbReference type="NCBI Taxonomy" id="3032872"/>
    <lineage>
        <taxon>Bacteria</taxon>
        <taxon>Bacillati</taxon>
        <taxon>Bacillota</taxon>
        <taxon>Clostridia</taxon>
        <taxon>Lachnospirales</taxon>
        <taxon>Lachnospiraceae</taxon>
        <taxon>Petralouisia</taxon>
    </lineage>
</organism>
<evidence type="ECO:0000313" key="1">
    <source>
        <dbReference type="EMBL" id="TGY96745.1"/>
    </source>
</evidence>